<keyword evidence="4" id="KW-0547">Nucleotide-binding</keyword>
<dbReference type="GO" id="GO:0034458">
    <property type="term" value="F:3'-5' RNA helicase activity"/>
    <property type="evidence" value="ECO:0007669"/>
    <property type="project" value="TreeGrafter"/>
</dbReference>
<keyword evidence="3" id="KW-0507">mRNA processing</keyword>
<dbReference type="Pfam" id="PF07717">
    <property type="entry name" value="OB_NTP_bind"/>
    <property type="match status" value="1"/>
</dbReference>
<evidence type="ECO:0000256" key="14">
    <source>
        <dbReference type="SAM" id="MobiDB-lite"/>
    </source>
</evidence>
<feature type="compositionally biased region" description="Acidic residues" evidence="14">
    <location>
        <begin position="371"/>
        <end position="380"/>
    </location>
</feature>
<comment type="similarity">
    <text evidence="10">Belongs to the DEAD box helicase family. DEAH subfamily. PRP16 sub-subfamily.</text>
</comment>
<dbReference type="FunFam" id="1.20.120.1080:FF:000018">
    <property type="entry name" value="Pre-mRNA-splicing factor ATP-dependent RNA helicase prp16"/>
    <property type="match status" value="1"/>
</dbReference>
<dbReference type="InterPro" id="IPR002464">
    <property type="entry name" value="DNA/RNA_helicase_DEAH_CS"/>
</dbReference>
<dbReference type="Pfam" id="PF00271">
    <property type="entry name" value="Helicase_C"/>
    <property type="match status" value="1"/>
</dbReference>
<dbReference type="GO" id="GO:0005681">
    <property type="term" value="C:spliceosomal complex"/>
    <property type="evidence" value="ECO:0007669"/>
    <property type="project" value="UniProtKB-ARBA"/>
</dbReference>
<dbReference type="Proteomes" id="UP000242875">
    <property type="component" value="Unassembled WGS sequence"/>
</dbReference>
<keyword evidence="7" id="KW-0067">ATP-binding</keyword>
<dbReference type="OrthoDB" id="10253254at2759"/>
<feature type="coiled-coil region" evidence="13">
    <location>
        <begin position="419"/>
        <end position="451"/>
    </location>
</feature>
<comment type="caution">
    <text evidence="17">The sequence shown here is derived from an EMBL/GenBank/DDBJ whole genome shotgun (WGS) entry which is preliminary data.</text>
</comment>
<dbReference type="CDD" id="cd18791">
    <property type="entry name" value="SF2_C_RHA"/>
    <property type="match status" value="1"/>
</dbReference>
<evidence type="ECO:0000256" key="13">
    <source>
        <dbReference type="SAM" id="Coils"/>
    </source>
</evidence>
<evidence type="ECO:0000313" key="17">
    <source>
        <dbReference type="EMBL" id="OZJ04171.1"/>
    </source>
</evidence>
<dbReference type="GO" id="GO:0005524">
    <property type="term" value="F:ATP binding"/>
    <property type="evidence" value="ECO:0007669"/>
    <property type="project" value="UniProtKB-KW"/>
</dbReference>
<dbReference type="EC" id="3.6.4.13" evidence="2"/>
<dbReference type="PROSITE" id="PS51194">
    <property type="entry name" value="HELICASE_CTER"/>
    <property type="match status" value="1"/>
</dbReference>
<dbReference type="Pfam" id="PF00270">
    <property type="entry name" value="DEAD"/>
    <property type="match status" value="1"/>
</dbReference>
<evidence type="ECO:0000256" key="11">
    <source>
        <dbReference type="ARBA" id="ARBA00047984"/>
    </source>
</evidence>
<comment type="catalytic activity">
    <reaction evidence="11">
        <text>ATP + H2O = ADP + phosphate + H(+)</text>
        <dbReference type="Rhea" id="RHEA:13065"/>
        <dbReference type="ChEBI" id="CHEBI:15377"/>
        <dbReference type="ChEBI" id="CHEBI:15378"/>
        <dbReference type="ChEBI" id="CHEBI:30616"/>
        <dbReference type="ChEBI" id="CHEBI:43474"/>
        <dbReference type="ChEBI" id="CHEBI:456216"/>
        <dbReference type="EC" id="3.6.4.13"/>
    </reaction>
</comment>
<dbReference type="InterPro" id="IPR011709">
    <property type="entry name" value="DEAD-box_helicase_OB_fold"/>
</dbReference>
<feature type="compositionally biased region" description="Polar residues" evidence="14">
    <location>
        <begin position="330"/>
        <end position="342"/>
    </location>
</feature>
<reference evidence="17 18" key="1">
    <citation type="journal article" date="2017" name="Mycologia">
        <title>Bifiguratus adelaidae, gen. et sp. nov., a new member of Mucoromycotina in endophytic and soil-dwelling habitats.</title>
        <authorList>
            <person name="Torres-Cruz T.J."/>
            <person name="Billingsley Tobias T.L."/>
            <person name="Almatruk M."/>
            <person name="Hesse C."/>
            <person name="Kuske C.R."/>
            <person name="Desiro A."/>
            <person name="Benucci G.M."/>
            <person name="Bonito G."/>
            <person name="Stajich J.E."/>
            <person name="Dunlap C."/>
            <person name="Arnold A.E."/>
            <person name="Porras-Alfaro A."/>
        </authorList>
    </citation>
    <scope>NUCLEOTIDE SEQUENCE [LARGE SCALE GENOMIC DNA]</scope>
    <source>
        <strain evidence="17 18">AZ0501</strain>
    </source>
</reference>
<dbReference type="Pfam" id="PF04408">
    <property type="entry name" value="WHD_HA2"/>
    <property type="match status" value="1"/>
</dbReference>
<dbReference type="SUPFAM" id="SSF52540">
    <property type="entry name" value="P-loop containing nucleoside triphosphate hydrolases"/>
    <property type="match status" value="1"/>
</dbReference>
<feature type="region of interest" description="Disordered" evidence="14">
    <location>
        <begin position="1263"/>
        <end position="1304"/>
    </location>
</feature>
<evidence type="ECO:0000256" key="4">
    <source>
        <dbReference type="ARBA" id="ARBA00022741"/>
    </source>
</evidence>
<evidence type="ECO:0000313" key="18">
    <source>
        <dbReference type="Proteomes" id="UP000242875"/>
    </source>
</evidence>
<dbReference type="FunFam" id="3.40.50.300:FF:000313">
    <property type="entry name" value="Pre-mRNA-splicing factor ATP-dependent RNA helicase PRP16"/>
    <property type="match status" value="1"/>
</dbReference>
<keyword evidence="6" id="KW-0347">Helicase</keyword>
<feature type="region of interest" description="Disordered" evidence="14">
    <location>
        <begin position="112"/>
        <end position="131"/>
    </location>
</feature>
<evidence type="ECO:0000256" key="10">
    <source>
        <dbReference type="ARBA" id="ARBA00038040"/>
    </source>
</evidence>
<dbReference type="GO" id="GO:0016787">
    <property type="term" value="F:hydrolase activity"/>
    <property type="evidence" value="ECO:0007669"/>
    <property type="project" value="UniProtKB-KW"/>
</dbReference>
<dbReference type="InterPro" id="IPR007502">
    <property type="entry name" value="Helicase-assoc_dom"/>
</dbReference>
<dbReference type="InterPro" id="IPR014001">
    <property type="entry name" value="Helicase_ATP-bd"/>
</dbReference>
<dbReference type="SMART" id="SM00487">
    <property type="entry name" value="DEXDc"/>
    <property type="match status" value="1"/>
</dbReference>
<feature type="compositionally biased region" description="Basic and acidic residues" evidence="14">
    <location>
        <begin position="381"/>
        <end position="398"/>
    </location>
</feature>
<evidence type="ECO:0000259" key="16">
    <source>
        <dbReference type="PROSITE" id="PS51194"/>
    </source>
</evidence>
<evidence type="ECO:0000256" key="6">
    <source>
        <dbReference type="ARBA" id="ARBA00022806"/>
    </source>
</evidence>
<evidence type="ECO:0000256" key="3">
    <source>
        <dbReference type="ARBA" id="ARBA00022664"/>
    </source>
</evidence>
<dbReference type="InterPro" id="IPR011545">
    <property type="entry name" value="DEAD/DEAH_box_helicase_dom"/>
</dbReference>
<evidence type="ECO:0000256" key="2">
    <source>
        <dbReference type="ARBA" id="ARBA00012552"/>
    </source>
</evidence>
<evidence type="ECO:0000259" key="15">
    <source>
        <dbReference type="PROSITE" id="PS51192"/>
    </source>
</evidence>
<sequence>MSQAEGNGDDLVHNIAVELSRVLNLVNPNDLLAKRVIQIARRETNVDQFVKACHTFGRFRDEFLYDIYTTITQFDKRTSTVPEGSPKPIEEPKQRSSEVLVLGSDANGGLVAGLNKSSGSDESRPIFKAPTAEVGQSRLGLDKLAAEKRAAAKTAGNGDGHSKRIKLTSTEEWEDDDSRAEADGDMVNGRGSKATHAHYRSRRMETPSHHGGVSEETLERMQELRKKDRGRDNLLHVSSRHRDERDRNNYRDHRGQRDYRGDRNLRDGYDNRSQRHLDYSSSSIRDERDGRSHRTVANPGVQTPGSGRRPGGLMSRAEWSSSSSGSSASPFTPRSGNGSMTPSRGYRAPSIRNGHSEWDFETPRVTPSGYDEMDIQSPDMDDFRDAEDRKEWEEEQTQLDREWYSMEESGATDETHNPFAEYEDYAQQKEQELAQKQMKKLSARQAQYNKDTDMWETSRMLSSGIVQRREVDTDFDEEDQASSPLFQRPLRHPCAKFLFLTESSTFQLEPVQHVRDPTSDMAVFSRKGSALVREKREQAERAKAHAGKFDLAGTNLGNIMGIKAKQEGEGGAANGTEENTEHESQFASHLKTSEAASNFSRSKTIREQREFLPVYSVREEVLRIIRDNQVVIIVGETGSGKTTQLTQYLHEDGYSKFGMIGCTQPRRVAAMSVAKRVAEEMETKLGAEVGYAIRFEDHTSEETIIKYMTDGILVRESLNEPDLDQYSAIIMDEAHERSLNTDILMGLLKKVLARRRDLKLIVTSATMNAERFSQFYGNAPIYNIPGRTFAVDTLFSKTPCEDYVDSAVKQALAIHLSQPMGDMLIFMTGQEDIEITCQVLQERLDQLDEPPELAILPIYSQLPADLQAKIFQRAENNARKCIVATNIAETSLTVDGIMYVIDTGYCKLKVFNPKIGMDALQITPISQANAGQRAGRAGRTGPGTAYRLYTEQAFRTEMFVNNIPEIQRTNLSSIVLLLKSLGVKNLLNFDFMDPPPQDNILNSMYSLWILGALDNMGELTPLGRKMVEYPLDPSLSKMLLAAEEGGCTAEVVTIVSMLSVPSVFYRPKERMEESDAAREKFFVPESDHLTLLNVYNQWKSNNYRDDWCNKHFIHPKAMRKAREVRSQLLDIMKSTKMPYVSCDSDWDIIRKCICSAYFHQAARVKGIGEYVNCRSGMPCHLHPTSALYGAGFTPDYVVYHELVMTSKEYMQCVTSVDPYWLAELGPMFFSVRDREAGFEHKEKRMANKAEQAKLNMEMSIKLAREKDEEEEEERKARLATPRFARIATPGLKTPQTPRRRTYGL</sequence>
<proteinExistence type="inferred from homology"/>
<dbReference type="SMART" id="SM00847">
    <property type="entry name" value="HA2"/>
    <property type="match status" value="1"/>
</dbReference>
<feature type="region of interest" description="Disordered" evidence="14">
    <location>
        <begin position="76"/>
        <end position="96"/>
    </location>
</feature>
<dbReference type="PROSITE" id="PS00690">
    <property type="entry name" value="DEAH_ATP_HELICASE"/>
    <property type="match status" value="1"/>
</dbReference>
<dbReference type="GO" id="GO:0003723">
    <property type="term" value="F:RNA binding"/>
    <property type="evidence" value="ECO:0007669"/>
    <property type="project" value="TreeGrafter"/>
</dbReference>
<evidence type="ECO:0000256" key="12">
    <source>
        <dbReference type="ARBA" id="ARBA00070009"/>
    </source>
</evidence>
<dbReference type="EMBL" id="MVBO01000050">
    <property type="protein sequence ID" value="OZJ04171.1"/>
    <property type="molecule type" value="Genomic_DNA"/>
</dbReference>
<dbReference type="InterPro" id="IPR001650">
    <property type="entry name" value="Helicase_C-like"/>
</dbReference>
<name>A0A261Y0Q8_9FUNG</name>
<keyword evidence="9" id="KW-0539">Nucleus</keyword>
<accession>A0A261Y0Q8</accession>
<dbReference type="PANTHER" id="PTHR18934">
    <property type="entry name" value="ATP-DEPENDENT RNA HELICASE"/>
    <property type="match status" value="1"/>
</dbReference>
<evidence type="ECO:0000256" key="1">
    <source>
        <dbReference type="ARBA" id="ARBA00004123"/>
    </source>
</evidence>
<dbReference type="SMART" id="SM00490">
    <property type="entry name" value="HELICc"/>
    <property type="match status" value="1"/>
</dbReference>
<feature type="compositionally biased region" description="Low complexity" evidence="14">
    <location>
        <begin position="320"/>
        <end position="329"/>
    </location>
</feature>
<evidence type="ECO:0000256" key="7">
    <source>
        <dbReference type="ARBA" id="ARBA00022840"/>
    </source>
</evidence>
<keyword evidence="5" id="KW-0378">Hydrolase</keyword>
<gene>
    <name evidence="17" type="ORF">BZG36_02176</name>
</gene>
<keyword evidence="18" id="KW-1185">Reference proteome</keyword>
<dbReference type="Pfam" id="PF21010">
    <property type="entry name" value="HA2_C"/>
    <property type="match status" value="1"/>
</dbReference>
<keyword evidence="8" id="KW-0508">mRNA splicing</keyword>
<dbReference type="Gene3D" id="1.20.120.1080">
    <property type="match status" value="1"/>
</dbReference>
<evidence type="ECO:0000256" key="8">
    <source>
        <dbReference type="ARBA" id="ARBA00023187"/>
    </source>
</evidence>
<organism evidence="17 18">
    <name type="scientific">Bifiguratus adelaidae</name>
    <dbReference type="NCBI Taxonomy" id="1938954"/>
    <lineage>
        <taxon>Eukaryota</taxon>
        <taxon>Fungi</taxon>
        <taxon>Fungi incertae sedis</taxon>
        <taxon>Mucoromycota</taxon>
        <taxon>Mucoromycotina</taxon>
        <taxon>Endogonomycetes</taxon>
        <taxon>Endogonales</taxon>
        <taxon>Endogonales incertae sedis</taxon>
        <taxon>Bifiguratus</taxon>
    </lineage>
</organism>
<dbReference type="Gene3D" id="3.40.50.300">
    <property type="entry name" value="P-loop containing nucleotide triphosphate hydrolases"/>
    <property type="match status" value="2"/>
</dbReference>
<dbReference type="FunFam" id="3.40.50.300:FF:000007">
    <property type="entry name" value="Pre-mRNA-splicing factor ATP-dependent RNA helicase"/>
    <property type="match status" value="1"/>
</dbReference>
<keyword evidence="13" id="KW-0175">Coiled coil</keyword>
<feature type="domain" description="Helicase ATP-binding" evidence="15">
    <location>
        <begin position="622"/>
        <end position="785"/>
    </location>
</feature>
<dbReference type="PANTHER" id="PTHR18934:SF91">
    <property type="entry name" value="PRE-MRNA-SPLICING FACTOR ATP-DEPENDENT RNA HELICASE PRP16"/>
    <property type="match status" value="1"/>
</dbReference>
<comment type="subcellular location">
    <subcellularLocation>
        <location evidence="1">Nucleus</location>
    </subcellularLocation>
</comment>
<dbReference type="InterPro" id="IPR048333">
    <property type="entry name" value="HA2_WH"/>
</dbReference>
<dbReference type="InterPro" id="IPR027417">
    <property type="entry name" value="P-loop_NTPase"/>
</dbReference>
<evidence type="ECO:0000256" key="5">
    <source>
        <dbReference type="ARBA" id="ARBA00022801"/>
    </source>
</evidence>
<feature type="domain" description="Helicase C-terminal" evidence="16">
    <location>
        <begin position="807"/>
        <end position="982"/>
    </location>
</feature>
<dbReference type="GO" id="GO:0000398">
    <property type="term" value="P:mRNA splicing, via spliceosome"/>
    <property type="evidence" value="ECO:0007669"/>
    <property type="project" value="UniProtKB-ARBA"/>
</dbReference>
<feature type="region of interest" description="Disordered" evidence="14">
    <location>
        <begin position="150"/>
        <end position="398"/>
    </location>
</feature>
<protein>
    <recommendedName>
        <fullName evidence="12">Pre-mRNA-splicing factor ATP-dependent RNA helicase PRP16</fullName>
        <ecNumber evidence="2">3.6.4.13</ecNumber>
    </recommendedName>
</protein>
<dbReference type="PROSITE" id="PS51192">
    <property type="entry name" value="HELICASE_ATP_BIND_1"/>
    <property type="match status" value="1"/>
</dbReference>
<evidence type="ECO:0000256" key="9">
    <source>
        <dbReference type="ARBA" id="ARBA00023242"/>
    </source>
</evidence>
<feature type="compositionally biased region" description="Basic and acidic residues" evidence="14">
    <location>
        <begin position="217"/>
        <end position="292"/>
    </location>
</feature>